<dbReference type="SUPFAM" id="SSF52833">
    <property type="entry name" value="Thioredoxin-like"/>
    <property type="match status" value="1"/>
</dbReference>
<dbReference type="Proteomes" id="UP001267426">
    <property type="component" value="Unassembled WGS sequence"/>
</dbReference>
<keyword evidence="3" id="KW-1185">Reference proteome</keyword>
<evidence type="ECO:0000256" key="1">
    <source>
        <dbReference type="SAM" id="SignalP"/>
    </source>
</evidence>
<sequence>MFRLPLALAAVFALAACEVGETAVDMTAEQPAEAAPAVLPASLPADAPVLTVYKSPTCGCCKTWATYMEGEGFRVESRDVADLTAVKDSLGVPSDLASCHTGVVDGYVVEGHVPAEHVRRLLAERPEARGLAVPGMPIGSPGMEQGDLRQPYDVLVVGEGGEAAVYAHVEGNARP</sequence>
<proteinExistence type="predicted"/>
<name>A0ABU3BSQ2_9BACT</name>
<dbReference type="PROSITE" id="PS51257">
    <property type="entry name" value="PROKAR_LIPOPROTEIN"/>
    <property type="match status" value="1"/>
</dbReference>
<dbReference type="InterPro" id="IPR036249">
    <property type="entry name" value="Thioredoxin-like_sf"/>
</dbReference>
<feature type="signal peptide" evidence="1">
    <location>
        <begin position="1"/>
        <end position="15"/>
    </location>
</feature>
<feature type="chain" id="PRO_5046629145" evidence="1">
    <location>
        <begin position="16"/>
        <end position="175"/>
    </location>
</feature>
<dbReference type="EMBL" id="JAVRHT010000023">
    <property type="protein sequence ID" value="MDT0632196.1"/>
    <property type="molecule type" value="Genomic_DNA"/>
</dbReference>
<reference evidence="2 3" key="1">
    <citation type="submission" date="2023-09" db="EMBL/GenBank/DDBJ databases">
        <authorList>
            <person name="Rey-Velasco X."/>
        </authorList>
    </citation>
    <scope>NUCLEOTIDE SEQUENCE [LARGE SCALE GENOMIC DNA]</scope>
    <source>
        <strain evidence="2 3">F394</strain>
    </source>
</reference>
<dbReference type="Pfam" id="PF04214">
    <property type="entry name" value="DUF411"/>
    <property type="match status" value="1"/>
</dbReference>
<organism evidence="2 3">
    <name type="scientific">Rubrivirga litoralis</name>
    <dbReference type="NCBI Taxonomy" id="3075598"/>
    <lineage>
        <taxon>Bacteria</taxon>
        <taxon>Pseudomonadati</taxon>
        <taxon>Rhodothermota</taxon>
        <taxon>Rhodothermia</taxon>
        <taxon>Rhodothermales</taxon>
        <taxon>Rubricoccaceae</taxon>
        <taxon>Rubrivirga</taxon>
    </lineage>
</organism>
<evidence type="ECO:0000313" key="2">
    <source>
        <dbReference type="EMBL" id="MDT0632196.1"/>
    </source>
</evidence>
<evidence type="ECO:0000313" key="3">
    <source>
        <dbReference type="Proteomes" id="UP001267426"/>
    </source>
</evidence>
<gene>
    <name evidence="2" type="ORF">RM540_10610</name>
</gene>
<accession>A0ABU3BSQ2</accession>
<dbReference type="RefSeq" id="WP_311663878.1">
    <property type="nucleotide sequence ID" value="NZ_JAVRHT010000023.1"/>
</dbReference>
<dbReference type="InterPro" id="IPR007332">
    <property type="entry name" value="DUF411"/>
</dbReference>
<protein>
    <submittedName>
        <fullName evidence="2">DUF411 domain-containing protein</fullName>
    </submittedName>
</protein>
<keyword evidence="1" id="KW-0732">Signal</keyword>
<comment type="caution">
    <text evidence="2">The sequence shown here is derived from an EMBL/GenBank/DDBJ whole genome shotgun (WGS) entry which is preliminary data.</text>
</comment>